<keyword evidence="9 11" id="KW-0539">Nucleus</keyword>
<dbReference type="GO" id="GO:0042555">
    <property type="term" value="C:MCM complex"/>
    <property type="evidence" value="ECO:0007669"/>
    <property type="project" value="UniProtKB-UniRule"/>
</dbReference>
<keyword evidence="4 10" id="KW-0547">Nucleotide-binding</keyword>
<dbReference type="InterPro" id="IPR012340">
    <property type="entry name" value="NA-bd_OB-fold"/>
</dbReference>
<dbReference type="PROSITE" id="PS00847">
    <property type="entry name" value="MCM_1"/>
    <property type="match status" value="1"/>
</dbReference>
<dbReference type="GO" id="GO:0003697">
    <property type="term" value="F:single-stranded DNA binding"/>
    <property type="evidence" value="ECO:0007669"/>
    <property type="project" value="TreeGrafter"/>
</dbReference>
<evidence type="ECO:0000256" key="6">
    <source>
        <dbReference type="ARBA" id="ARBA00022806"/>
    </source>
</evidence>
<evidence type="ECO:0000256" key="10">
    <source>
        <dbReference type="RuleBase" id="RU004070"/>
    </source>
</evidence>
<dbReference type="PROSITE" id="PS50051">
    <property type="entry name" value="MCM_2"/>
    <property type="match status" value="1"/>
</dbReference>
<dbReference type="Pfam" id="PF17855">
    <property type="entry name" value="MCM_lid"/>
    <property type="match status" value="1"/>
</dbReference>
<dbReference type="AlphaFoldDB" id="A0A9C7PWS3"/>
<feature type="region of interest" description="Disordered" evidence="12">
    <location>
        <begin position="1"/>
        <end position="91"/>
    </location>
</feature>
<comment type="catalytic activity">
    <reaction evidence="11">
        <text>ATP + H2O = ADP + phosphate + H(+)</text>
        <dbReference type="Rhea" id="RHEA:13065"/>
        <dbReference type="ChEBI" id="CHEBI:15377"/>
        <dbReference type="ChEBI" id="CHEBI:15378"/>
        <dbReference type="ChEBI" id="CHEBI:30616"/>
        <dbReference type="ChEBI" id="CHEBI:43474"/>
        <dbReference type="ChEBI" id="CHEBI:456216"/>
        <dbReference type="EC" id="3.6.4.12"/>
    </reaction>
</comment>
<evidence type="ECO:0000256" key="5">
    <source>
        <dbReference type="ARBA" id="ARBA00022801"/>
    </source>
</evidence>
<dbReference type="FunFam" id="3.40.50.300:FF:000217">
    <property type="entry name" value="DNA helicase"/>
    <property type="match status" value="1"/>
</dbReference>
<dbReference type="FunFam" id="2.20.28.10:FF:000003">
    <property type="entry name" value="DNA helicase"/>
    <property type="match status" value="1"/>
</dbReference>
<dbReference type="InterPro" id="IPR027925">
    <property type="entry name" value="MCM_N"/>
</dbReference>
<dbReference type="SUPFAM" id="SSF52540">
    <property type="entry name" value="P-loop containing nucleoside triphosphate hydrolases"/>
    <property type="match status" value="1"/>
</dbReference>
<evidence type="ECO:0000313" key="14">
    <source>
        <dbReference type="EMBL" id="GJQ12006.1"/>
    </source>
</evidence>
<feature type="compositionally biased region" description="Basic and acidic residues" evidence="12">
    <location>
        <begin position="15"/>
        <end position="25"/>
    </location>
</feature>
<dbReference type="InterPro" id="IPR008047">
    <property type="entry name" value="MCM_4"/>
</dbReference>
<dbReference type="GO" id="GO:0005634">
    <property type="term" value="C:nucleus"/>
    <property type="evidence" value="ECO:0007669"/>
    <property type="project" value="UniProtKB-SubCell"/>
</dbReference>
<reference evidence="14" key="2">
    <citation type="submission" date="2022-01" db="EMBL/GenBank/DDBJ databases">
        <authorList>
            <person name="Hirooka S."/>
            <person name="Miyagishima S.Y."/>
        </authorList>
    </citation>
    <scope>NUCLEOTIDE SEQUENCE</scope>
    <source>
        <strain evidence="14">NBRC 102759</strain>
    </source>
</reference>
<dbReference type="GO" id="GO:0016787">
    <property type="term" value="F:hydrolase activity"/>
    <property type="evidence" value="ECO:0007669"/>
    <property type="project" value="UniProtKB-KW"/>
</dbReference>
<evidence type="ECO:0000256" key="7">
    <source>
        <dbReference type="ARBA" id="ARBA00022840"/>
    </source>
</evidence>
<dbReference type="PRINTS" id="PR01657">
    <property type="entry name" value="MCMFAMILY"/>
</dbReference>
<dbReference type="InterPro" id="IPR041562">
    <property type="entry name" value="MCM_lid"/>
</dbReference>
<reference evidence="14" key="1">
    <citation type="journal article" date="2022" name="Proc. Natl. Acad. Sci. U.S.A.">
        <title>Life cycle and functional genomics of the unicellular red alga Galdieria for elucidating algal and plant evolution and industrial use.</title>
        <authorList>
            <person name="Hirooka S."/>
            <person name="Itabashi T."/>
            <person name="Ichinose T.M."/>
            <person name="Onuma R."/>
            <person name="Fujiwara T."/>
            <person name="Yamashita S."/>
            <person name="Jong L.W."/>
            <person name="Tomita R."/>
            <person name="Iwane A.H."/>
            <person name="Miyagishima S.Y."/>
        </authorList>
    </citation>
    <scope>NUCLEOTIDE SEQUENCE</scope>
    <source>
        <strain evidence="14">NBRC 102759</strain>
    </source>
</reference>
<gene>
    <name evidence="14" type="ORF">GpartN1_g3797.t1</name>
</gene>
<dbReference type="PRINTS" id="PR01660">
    <property type="entry name" value="MCMPROTEIN4"/>
</dbReference>
<comment type="caution">
    <text evidence="14">The sequence shown here is derived from an EMBL/GenBank/DDBJ whole genome shotgun (WGS) entry which is preliminary data.</text>
</comment>
<dbReference type="GO" id="GO:0000727">
    <property type="term" value="P:double-strand break repair via break-induced replication"/>
    <property type="evidence" value="ECO:0007669"/>
    <property type="project" value="TreeGrafter"/>
</dbReference>
<dbReference type="Proteomes" id="UP001061958">
    <property type="component" value="Unassembled WGS sequence"/>
</dbReference>
<dbReference type="Gene3D" id="2.20.28.10">
    <property type="match status" value="1"/>
</dbReference>
<proteinExistence type="inferred from homology"/>
<dbReference type="EC" id="3.6.4.12" evidence="11"/>
<comment type="similarity">
    <text evidence="2 10">Belongs to the MCM family.</text>
</comment>
<evidence type="ECO:0000256" key="4">
    <source>
        <dbReference type="ARBA" id="ARBA00022741"/>
    </source>
</evidence>
<organism evidence="14 15">
    <name type="scientific">Galdieria partita</name>
    <dbReference type="NCBI Taxonomy" id="83374"/>
    <lineage>
        <taxon>Eukaryota</taxon>
        <taxon>Rhodophyta</taxon>
        <taxon>Bangiophyceae</taxon>
        <taxon>Galdieriales</taxon>
        <taxon>Galdieriaceae</taxon>
        <taxon>Galdieria</taxon>
    </lineage>
</organism>
<evidence type="ECO:0000259" key="13">
    <source>
        <dbReference type="PROSITE" id="PS50051"/>
    </source>
</evidence>
<dbReference type="Pfam" id="PF00493">
    <property type="entry name" value="MCM"/>
    <property type="match status" value="1"/>
</dbReference>
<dbReference type="Pfam" id="PF21128">
    <property type="entry name" value="WHD_MCM4"/>
    <property type="match status" value="1"/>
</dbReference>
<dbReference type="InterPro" id="IPR027417">
    <property type="entry name" value="P-loop_NTPase"/>
</dbReference>
<dbReference type="InterPro" id="IPR033762">
    <property type="entry name" value="MCM_OB"/>
</dbReference>
<evidence type="ECO:0000256" key="8">
    <source>
        <dbReference type="ARBA" id="ARBA00023125"/>
    </source>
</evidence>
<dbReference type="GO" id="GO:0005524">
    <property type="term" value="F:ATP binding"/>
    <property type="evidence" value="ECO:0007669"/>
    <property type="project" value="UniProtKB-UniRule"/>
</dbReference>
<feature type="domain" description="MCM C-terminal AAA(+) ATPase" evidence="13">
    <location>
        <begin position="494"/>
        <end position="702"/>
    </location>
</feature>
<dbReference type="Gene3D" id="3.40.50.300">
    <property type="entry name" value="P-loop containing nucleotide triphosphate hydrolases"/>
    <property type="match status" value="1"/>
</dbReference>
<dbReference type="GO" id="GO:0006271">
    <property type="term" value="P:DNA strand elongation involved in DNA replication"/>
    <property type="evidence" value="ECO:0007669"/>
    <property type="project" value="TreeGrafter"/>
</dbReference>
<dbReference type="Pfam" id="PF14551">
    <property type="entry name" value="MCM_N"/>
    <property type="match status" value="1"/>
</dbReference>
<dbReference type="Pfam" id="PF17207">
    <property type="entry name" value="MCM_OB"/>
    <property type="match status" value="1"/>
</dbReference>
<dbReference type="Gene3D" id="3.30.1640.10">
    <property type="entry name" value="mini-chromosome maintenance (MCM) complex, chain A, domain 1"/>
    <property type="match status" value="1"/>
</dbReference>
<keyword evidence="3 11" id="KW-0235">DNA replication</keyword>
<keyword evidence="5 11" id="KW-0378">Hydrolase</keyword>
<keyword evidence="8 10" id="KW-0238">DNA-binding</keyword>
<protein>
    <recommendedName>
        <fullName evidence="11">DNA replication licensing factor MCM4</fullName>
        <ecNumber evidence="11">3.6.4.12</ecNumber>
    </recommendedName>
</protein>
<evidence type="ECO:0000256" key="11">
    <source>
        <dbReference type="RuleBase" id="RU368062"/>
    </source>
</evidence>
<sequence length="930" mass="104499">MAKENESFPTQDSQTHNESEQRDTASMEPSQEIWNSTEQETPELQPDSFLSPPTVRNSQTTDGYGQGEIVPATPSFMSAAGDSEEVGTPGRSLSEVYSANSFGQLSTRTADRESLRRHELGTNTFSLFSPEKSISFRNRNELEGPSGDSEQIERRVIWGTNVNVDECEQKIKKFLFDFTANTLQQDYDGDGLEQAKPKPYYLELLTHANEMQYEVINVDLQHVFEFDSELYTYIVTYPTELIAIFDQTLQEVCKEMFTTDDSSDIMTSGSLNFHAGRLITRMYNMRDSEIHSMRDIDPSHIHQMIGVRGMVVRCSSVIPNMNRAFYSCNNCHWSLFVDIQRGKIEEPIQCDKCQARNSFMLIHNRSVFSDKQMIRIQETPETVPQGETPATMTIVAYDSLVDSARPGDQIEVTGILRAVSVRINPKQRSIRSVFRTYIDAVHILKRKQGRLSNSTDHMDTTSDYYPIHSDTSENALYYFERERVIREISQDPLLYDKLSRSIAPSIYGHEDLKKGLLLQLFGGTRKDFSANGGGHFRSDIHVLLVGDPGTSKSLFLHYVHRIAPRGLYTSGRGSSAVGLTAYVTRDPDSNDMVLESGALVLSDRGICCIDEFDKMTDSTRSILHEAMEQQTVSIAKAGIICSLNARTSVLAAANPVESRYNPKLSVVDNIQLPPTLLSRFDLIYLILDNANPEEDRNLGNHITSLFSADTAVVHSDEDPLPCLDSATFQMPNTSYSFLDSTTLASYISYAREKVHPKLTDDAVQRLTKGYVEMRRMGNASKNWSGGIKTITATPRQLESLIRLSEAHAKMRLSETVESQDVDEALRLVQVAMQQSAIDPITGTIDMDLITIGKSATKRSRIAKLGEAIFQYLQHTRASDAAVRTSDVLMEVKRSSSMQFTDQDFDDAIHYLVEEERIFRVAGGIRVGTSW</sequence>
<dbReference type="SUPFAM" id="SSF50249">
    <property type="entry name" value="Nucleic acid-binding proteins"/>
    <property type="match status" value="1"/>
</dbReference>
<dbReference type="InterPro" id="IPR001208">
    <property type="entry name" value="MCM_dom"/>
</dbReference>
<keyword evidence="15" id="KW-1185">Reference proteome</keyword>
<dbReference type="Gene3D" id="1.10.10.10">
    <property type="entry name" value="Winged helix-like DNA-binding domain superfamily/Winged helix DNA-binding domain"/>
    <property type="match status" value="1"/>
</dbReference>
<keyword evidence="6 11" id="KW-0347">Helicase</keyword>
<feature type="compositionally biased region" description="Polar residues" evidence="12">
    <location>
        <begin position="27"/>
        <end position="39"/>
    </location>
</feature>
<accession>A0A9C7PWS3</accession>
<evidence type="ECO:0000256" key="9">
    <source>
        <dbReference type="ARBA" id="ARBA00023242"/>
    </source>
</evidence>
<dbReference type="EMBL" id="BQMJ01000029">
    <property type="protein sequence ID" value="GJQ12006.1"/>
    <property type="molecule type" value="Genomic_DNA"/>
</dbReference>
<evidence type="ECO:0000313" key="15">
    <source>
        <dbReference type="Proteomes" id="UP001061958"/>
    </source>
</evidence>
<dbReference type="GO" id="GO:1902975">
    <property type="term" value="P:mitotic DNA replication initiation"/>
    <property type="evidence" value="ECO:0007669"/>
    <property type="project" value="TreeGrafter"/>
</dbReference>
<dbReference type="GO" id="GO:0017116">
    <property type="term" value="F:single-stranded DNA helicase activity"/>
    <property type="evidence" value="ECO:0007669"/>
    <property type="project" value="TreeGrafter"/>
</dbReference>
<evidence type="ECO:0000256" key="3">
    <source>
        <dbReference type="ARBA" id="ARBA00022705"/>
    </source>
</evidence>
<dbReference type="InterPro" id="IPR031327">
    <property type="entry name" value="MCM"/>
</dbReference>
<dbReference type="SMART" id="SM00350">
    <property type="entry name" value="MCM"/>
    <property type="match status" value="1"/>
</dbReference>
<dbReference type="PANTHER" id="PTHR11630:SF66">
    <property type="entry name" value="DNA REPLICATION LICENSING FACTOR MCM4"/>
    <property type="match status" value="1"/>
</dbReference>
<dbReference type="PANTHER" id="PTHR11630">
    <property type="entry name" value="DNA REPLICATION LICENSING FACTOR MCM FAMILY MEMBER"/>
    <property type="match status" value="1"/>
</dbReference>
<evidence type="ECO:0000256" key="12">
    <source>
        <dbReference type="SAM" id="MobiDB-lite"/>
    </source>
</evidence>
<dbReference type="InterPro" id="IPR036388">
    <property type="entry name" value="WH-like_DNA-bd_sf"/>
</dbReference>
<name>A0A9C7PWS3_9RHOD</name>
<comment type="function">
    <text evidence="11">Acts as component of the MCM2-7 complex (MCM complex) which is the replicative helicase essential for 'once per cell cycle' DNA replication initiation and elongation in eukaryotic cells. The active ATPase sites in the MCM2-7 ring are formed through the interaction surfaces of two neighboring subunits such that a critical structure of a conserved arginine finger motif is provided in trans relative to the ATP-binding site of the Walker A box of the adjacent subunit. The six ATPase active sites, however, are likely to contribute differentially to the complex helicase activity.</text>
</comment>
<dbReference type="Gene3D" id="2.40.50.140">
    <property type="entry name" value="Nucleic acid-binding proteins"/>
    <property type="match status" value="1"/>
</dbReference>
<dbReference type="OrthoDB" id="10251574at2759"/>
<comment type="subcellular location">
    <subcellularLocation>
        <location evidence="1">Nucleus</location>
    </subcellularLocation>
</comment>
<keyword evidence="7 10" id="KW-0067">ATP-binding</keyword>
<evidence type="ECO:0000256" key="2">
    <source>
        <dbReference type="ARBA" id="ARBA00008010"/>
    </source>
</evidence>
<feature type="compositionally biased region" description="Polar residues" evidence="12">
    <location>
        <begin position="54"/>
        <end position="63"/>
    </location>
</feature>
<dbReference type="CDD" id="cd17755">
    <property type="entry name" value="MCM4"/>
    <property type="match status" value="1"/>
</dbReference>
<evidence type="ECO:0000256" key="1">
    <source>
        <dbReference type="ARBA" id="ARBA00004123"/>
    </source>
</evidence>
<dbReference type="InterPro" id="IPR018525">
    <property type="entry name" value="MCM_CS"/>
</dbReference>
<comment type="subunit">
    <text evidence="11">Component of the MCM2-7 complex.</text>
</comment>